<dbReference type="InterPro" id="IPR005467">
    <property type="entry name" value="His_kinase_dom"/>
</dbReference>
<feature type="region of interest" description="Disordered" evidence="7">
    <location>
        <begin position="1"/>
        <end position="29"/>
    </location>
</feature>
<dbReference type="Gene3D" id="3.30.565.10">
    <property type="entry name" value="Histidine kinase-like ATPase, C-terminal domain"/>
    <property type="match status" value="1"/>
</dbReference>
<dbReference type="SUPFAM" id="SSF55874">
    <property type="entry name" value="ATPase domain of HSP90 chaperone/DNA topoisomerase II/histidine kinase"/>
    <property type="match status" value="1"/>
</dbReference>
<keyword evidence="6" id="KW-0902">Two-component regulatory system</keyword>
<evidence type="ECO:0000256" key="5">
    <source>
        <dbReference type="ARBA" id="ARBA00022777"/>
    </source>
</evidence>
<dbReference type="SMART" id="SM00388">
    <property type="entry name" value="HisKA"/>
    <property type="match status" value="1"/>
</dbReference>
<comment type="caution">
    <text evidence="10">The sequence shown here is derived from an EMBL/GenBank/DDBJ whole genome shotgun (WGS) entry which is preliminary data.</text>
</comment>
<gene>
    <name evidence="11" type="ORF">GGP45_000994</name>
    <name evidence="10" type="ORF">GGP61_002110</name>
</gene>
<keyword evidence="3" id="KW-0597">Phosphoprotein</keyword>
<proteinExistence type="predicted"/>
<evidence type="ECO:0000259" key="8">
    <source>
        <dbReference type="PROSITE" id="PS50109"/>
    </source>
</evidence>
<dbReference type="Pfam" id="PF02518">
    <property type="entry name" value="HATPase_c"/>
    <property type="match status" value="1"/>
</dbReference>
<dbReference type="NCBIfam" id="TIGR00229">
    <property type="entry name" value="sensory_box"/>
    <property type="match status" value="1"/>
</dbReference>
<dbReference type="InterPro" id="IPR036890">
    <property type="entry name" value="HATPase_C_sf"/>
</dbReference>
<dbReference type="Proteomes" id="UP001155144">
    <property type="component" value="Unassembled WGS sequence"/>
</dbReference>
<dbReference type="EMBL" id="JANUBL010000001">
    <property type="protein sequence ID" value="MCS4120676.1"/>
    <property type="molecule type" value="Genomic_DNA"/>
</dbReference>
<dbReference type="Gene3D" id="1.10.287.130">
    <property type="match status" value="1"/>
</dbReference>
<dbReference type="RefSeq" id="WP_011402873.1">
    <property type="nucleotide sequence ID" value="NZ_CALTRY010000012.1"/>
</dbReference>
<dbReference type="SMART" id="SM00091">
    <property type="entry name" value="PAS"/>
    <property type="match status" value="2"/>
</dbReference>
<evidence type="ECO:0000256" key="4">
    <source>
        <dbReference type="ARBA" id="ARBA00022679"/>
    </source>
</evidence>
<dbReference type="CDD" id="cd00130">
    <property type="entry name" value="PAS"/>
    <property type="match status" value="2"/>
</dbReference>
<dbReference type="OMA" id="HTWSNSV"/>
<dbReference type="CDD" id="cd00075">
    <property type="entry name" value="HATPase"/>
    <property type="match status" value="1"/>
</dbReference>
<dbReference type="Gene3D" id="3.30.450.40">
    <property type="match status" value="1"/>
</dbReference>
<dbReference type="Gene3D" id="3.30.450.20">
    <property type="entry name" value="PAS domain"/>
    <property type="match status" value="2"/>
</dbReference>
<dbReference type="Pfam" id="PF00512">
    <property type="entry name" value="HisKA"/>
    <property type="match status" value="1"/>
</dbReference>
<dbReference type="InterPro" id="IPR004358">
    <property type="entry name" value="Sig_transdc_His_kin-like_C"/>
</dbReference>
<dbReference type="SUPFAM" id="SSF55781">
    <property type="entry name" value="GAF domain-like"/>
    <property type="match status" value="1"/>
</dbReference>
<dbReference type="InterPro" id="IPR000014">
    <property type="entry name" value="PAS"/>
</dbReference>
<evidence type="ECO:0000256" key="3">
    <source>
        <dbReference type="ARBA" id="ARBA00022553"/>
    </source>
</evidence>
<dbReference type="Proteomes" id="UP001155057">
    <property type="component" value="Unassembled WGS sequence"/>
</dbReference>
<dbReference type="PROSITE" id="PS50112">
    <property type="entry name" value="PAS"/>
    <property type="match status" value="1"/>
</dbReference>
<dbReference type="GO" id="GO:0000155">
    <property type="term" value="F:phosphorelay sensor kinase activity"/>
    <property type="evidence" value="ECO:0007669"/>
    <property type="project" value="InterPro"/>
</dbReference>
<dbReference type="SMART" id="SM00065">
    <property type="entry name" value="GAF"/>
    <property type="match status" value="1"/>
</dbReference>
<feature type="domain" description="Histidine kinase" evidence="8">
    <location>
        <begin position="454"/>
        <end position="649"/>
    </location>
</feature>
<dbReference type="InterPro" id="IPR003018">
    <property type="entry name" value="GAF"/>
</dbReference>
<dbReference type="InterPro" id="IPR003594">
    <property type="entry name" value="HATPase_dom"/>
</dbReference>
<evidence type="ECO:0000259" key="9">
    <source>
        <dbReference type="PROSITE" id="PS50112"/>
    </source>
</evidence>
<dbReference type="EC" id="2.7.13.3" evidence="2"/>
<dbReference type="InterPro" id="IPR003661">
    <property type="entry name" value="HisK_dim/P_dom"/>
</dbReference>
<accession>A0A9X2QCE7</accession>
<evidence type="ECO:0000256" key="2">
    <source>
        <dbReference type="ARBA" id="ARBA00012438"/>
    </source>
</evidence>
<dbReference type="AlphaFoldDB" id="A0A9X2QCE7"/>
<evidence type="ECO:0000256" key="1">
    <source>
        <dbReference type="ARBA" id="ARBA00000085"/>
    </source>
</evidence>
<dbReference type="InterPro" id="IPR035965">
    <property type="entry name" value="PAS-like_dom_sf"/>
</dbReference>
<evidence type="ECO:0000313" key="12">
    <source>
        <dbReference type="Proteomes" id="UP001155057"/>
    </source>
</evidence>
<comment type="catalytic activity">
    <reaction evidence="1">
        <text>ATP + protein L-histidine = ADP + protein N-phospho-L-histidine.</text>
        <dbReference type="EC" id="2.7.13.3"/>
    </reaction>
</comment>
<dbReference type="PROSITE" id="PS50109">
    <property type="entry name" value="HIS_KIN"/>
    <property type="match status" value="1"/>
</dbReference>
<evidence type="ECO:0000256" key="7">
    <source>
        <dbReference type="SAM" id="MobiDB-lite"/>
    </source>
</evidence>
<organism evidence="10 12">
    <name type="scientific">Salinibacter ruber</name>
    <dbReference type="NCBI Taxonomy" id="146919"/>
    <lineage>
        <taxon>Bacteria</taxon>
        <taxon>Pseudomonadati</taxon>
        <taxon>Rhodothermota</taxon>
        <taxon>Rhodothermia</taxon>
        <taxon>Rhodothermales</taxon>
        <taxon>Salinibacteraceae</taxon>
        <taxon>Salinibacter</taxon>
    </lineage>
</organism>
<keyword evidence="5" id="KW-0418">Kinase</keyword>
<sequence length="651" mass="70891">MPASETQGGPPPDDHTDAEPPPPLPEQSDFADAVLAAMPDPVFVFGPQNTLAWGNPPLRQAVGHSAAALRGKSLPELFGKGDAAAVEQALDAVRAGRDTATAEVALLPREGPPRPCTFTARPLSGDVGPPNCVVGIARMAPLSTAQDETLRLERDRLAALYTGLPSPVVHYEVQGGVAIARGANVAFEEAFGVSRSEVVGHDLDALLAPDERLSQAETLTRRAVEEGSVQAEVIRETNEGRRHFRLNSVLFSDSETPEGYAIYTDITEQKEREQTLRDEQAALRSMYRITADQNAPFDDKVRRLIELGCTYLDLPYGFLTRISDGTQHILQATGDHPLLQPGKSCPLSESYCRTTVEQETLLAVQDAAAAGWTGDPAHEKFGLRTYIGSQILVDGTLYGTLCFAASDARPTAFTERERTFVELMSRWASYELEHRRATEQLERQNERLDNFAGLVAHDLRNPLNVAKGRLELVEDTEDLSHLSAIDRALARMDEIIEDLLAITWGGQKLSNEDLEYCDLASLIASCWERVDVPEAGLVADAPPRVRADANRLQRLLENLFRNAIEHGGEDVTLRIGALDDGFFVEDDGPGIPSDQQEEVLKAGYSSDEEGTGLGLSIVKTIVDAHGWSLALTEGRDGGARFEVTGAEVDRE</sequence>
<dbReference type="SUPFAM" id="SSF47384">
    <property type="entry name" value="Homodimeric domain of signal transducing histidine kinase"/>
    <property type="match status" value="1"/>
</dbReference>
<dbReference type="InterPro" id="IPR050736">
    <property type="entry name" value="Sensor_HK_Regulatory"/>
</dbReference>
<evidence type="ECO:0000313" key="10">
    <source>
        <dbReference type="EMBL" id="MCS3710497.1"/>
    </source>
</evidence>
<dbReference type="Pfam" id="PF01590">
    <property type="entry name" value="GAF"/>
    <property type="match status" value="1"/>
</dbReference>
<dbReference type="InterPro" id="IPR029016">
    <property type="entry name" value="GAF-like_dom_sf"/>
</dbReference>
<protein>
    <recommendedName>
        <fullName evidence="2">histidine kinase</fullName>
        <ecNumber evidence="2">2.7.13.3</ecNumber>
    </recommendedName>
</protein>
<evidence type="ECO:0000313" key="11">
    <source>
        <dbReference type="EMBL" id="MCS4120676.1"/>
    </source>
</evidence>
<evidence type="ECO:0000256" key="6">
    <source>
        <dbReference type="ARBA" id="ARBA00023012"/>
    </source>
</evidence>
<dbReference type="PRINTS" id="PR00344">
    <property type="entry name" value="BCTRLSENSOR"/>
</dbReference>
<dbReference type="EMBL" id="JANUAE010000007">
    <property type="protein sequence ID" value="MCS3710497.1"/>
    <property type="molecule type" value="Genomic_DNA"/>
</dbReference>
<name>A0A9X2QCE7_9BACT</name>
<feature type="domain" description="PAS" evidence="9">
    <location>
        <begin position="153"/>
        <end position="227"/>
    </location>
</feature>
<reference evidence="10" key="1">
    <citation type="submission" date="2022-08" db="EMBL/GenBank/DDBJ databases">
        <title>Genomic Encyclopedia of Type Strains, Phase V (KMG-V): Genome sequencing to study the core and pangenomes of soil and plant-associated prokaryotes.</title>
        <authorList>
            <person name="Whitman W."/>
        </authorList>
    </citation>
    <scope>NUCLEOTIDE SEQUENCE</scope>
    <source>
        <strain evidence="11">SP3026</strain>
        <strain evidence="10">SP3049</strain>
    </source>
</reference>
<dbReference type="CDD" id="cd00082">
    <property type="entry name" value="HisKA"/>
    <property type="match status" value="1"/>
</dbReference>
<dbReference type="Pfam" id="PF08448">
    <property type="entry name" value="PAS_4"/>
    <property type="match status" value="2"/>
</dbReference>
<dbReference type="PANTHER" id="PTHR43711:SF1">
    <property type="entry name" value="HISTIDINE KINASE 1"/>
    <property type="match status" value="1"/>
</dbReference>
<dbReference type="InterPro" id="IPR013656">
    <property type="entry name" value="PAS_4"/>
</dbReference>
<dbReference type="InterPro" id="IPR036097">
    <property type="entry name" value="HisK_dim/P_sf"/>
</dbReference>
<keyword evidence="4" id="KW-0808">Transferase</keyword>
<dbReference type="PANTHER" id="PTHR43711">
    <property type="entry name" value="TWO-COMPONENT HISTIDINE KINASE"/>
    <property type="match status" value="1"/>
</dbReference>
<dbReference type="SUPFAM" id="SSF55785">
    <property type="entry name" value="PYP-like sensor domain (PAS domain)"/>
    <property type="match status" value="2"/>
</dbReference>
<dbReference type="SMART" id="SM00387">
    <property type="entry name" value="HATPase_c"/>
    <property type="match status" value="1"/>
</dbReference>